<dbReference type="Proteomes" id="UP000095286">
    <property type="component" value="Unplaced"/>
</dbReference>
<proteinExistence type="predicted"/>
<protein>
    <submittedName>
        <fullName evidence="2">C2H2-type domain-containing protein</fullName>
    </submittedName>
</protein>
<name>A0AC35UI84_9BILA</name>
<evidence type="ECO:0000313" key="1">
    <source>
        <dbReference type="Proteomes" id="UP000095286"/>
    </source>
</evidence>
<evidence type="ECO:0000313" key="2">
    <source>
        <dbReference type="WBParaSite" id="RSKR_0001154900.1"/>
    </source>
</evidence>
<reference evidence="2" key="1">
    <citation type="submission" date="2016-11" db="UniProtKB">
        <authorList>
            <consortium name="WormBaseParasite"/>
        </authorList>
    </citation>
    <scope>IDENTIFICATION</scope>
    <source>
        <strain evidence="2">KR3021</strain>
    </source>
</reference>
<organism evidence="1 2">
    <name type="scientific">Rhabditophanes sp. KR3021</name>
    <dbReference type="NCBI Taxonomy" id="114890"/>
    <lineage>
        <taxon>Eukaryota</taxon>
        <taxon>Metazoa</taxon>
        <taxon>Ecdysozoa</taxon>
        <taxon>Nematoda</taxon>
        <taxon>Chromadorea</taxon>
        <taxon>Rhabditida</taxon>
        <taxon>Tylenchina</taxon>
        <taxon>Panagrolaimomorpha</taxon>
        <taxon>Strongyloidoidea</taxon>
        <taxon>Alloionematidae</taxon>
        <taxon>Rhabditophanes</taxon>
    </lineage>
</organism>
<sequence length="294" mass="32900">MFSNAQNDLANLLMGQQLLTQFKPTSNNLLPSTPDASNMSINPLNLLAMNPFLLNLNVNPNLNQNADKGFGQDLNFNMHSPLSMTPTLNTPLSINAQMNFNSPGTDYNLLAQMLQYQLLQNTLNLPKQDICNNGLLKVEENHNIFASPQITPLTPKGKKRSNMETMNCKEKKSRQMRKLTANDTETNSPVSGMFIKETCDLSAEELQKQADIDDTAAFVDVSLESRAEVAKIQAAHADTPNWPLNESRCALCRVNYQDVFKLAMHRCPRIIHEEYPCPECDKSFACAANLQSHR</sequence>
<dbReference type="WBParaSite" id="RSKR_0001154900.1">
    <property type="protein sequence ID" value="RSKR_0001154900.1"/>
    <property type="gene ID" value="RSKR_0001154900"/>
</dbReference>
<accession>A0AC35UI84</accession>